<evidence type="ECO:0000256" key="7">
    <source>
        <dbReference type="RuleBase" id="RU003435"/>
    </source>
</evidence>
<dbReference type="SUPFAM" id="SSF55486">
    <property type="entry name" value="Metalloproteases ('zincins'), catalytic domain"/>
    <property type="match status" value="1"/>
</dbReference>
<dbReference type="InterPro" id="IPR024079">
    <property type="entry name" value="MetalloPept_cat_dom_sf"/>
</dbReference>
<protein>
    <submittedName>
        <fullName evidence="9">M3 family peptidase</fullName>
    </submittedName>
</protein>
<dbReference type="Gene3D" id="1.10.1370.10">
    <property type="entry name" value="Neurolysin, domain 3"/>
    <property type="match status" value="1"/>
</dbReference>
<keyword evidence="2 7" id="KW-0645">Protease</keyword>
<dbReference type="Pfam" id="PF01432">
    <property type="entry name" value="Peptidase_M3"/>
    <property type="match status" value="1"/>
</dbReference>
<dbReference type="Proteomes" id="UP000249375">
    <property type="component" value="Chromosome"/>
</dbReference>
<reference evidence="9 10" key="1">
    <citation type="submission" date="2018-11" db="EMBL/GenBank/DDBJ databases">
        <authorList>
            <person name="Na S.W."/>
            <person name="Baik M."/>
        </authorList>
    </citation>
    <scope>NUCLEOTIDE SEQUENCE [LARGE SCALE GENOMIC DNA]</scope>
    <source>
        <strain evidence="9 10">E39</strain>
    </source>
</reference>
<evidence type="ECO:0000259" key="8">
    <source>
        <dbReference type="Pfam" id="PF01432"/>
    </source>
</evidence>
<keyword evidence="3 7" id="KW-0479">Metal-binding</keyword>
<evidence type="ECO:0000256" key="3">
    <source>
        <dbReference type="ARBA" id="ARBA00022723"/>
    </source>
</evidence>
<dbReference type="GO" id="GO:0005829">
    <property type="term" value="C:cytosol"/>
    <property type="evidence" value="ECO:0007669"/>
    <property type="project" value="TreeGrafter"/>
</dbReference>
<evidence type="ECO:0000256" key="6">
    <source>
        <dbReference type="ARBA" id="ARBA00023049"/>
    </source>
</evidence>
<dbReference type="FunFam" id="3.40.390.10:FF:000009">
    <property type="entry name" value="Oligopeptidase A"/>
    <property type="match status" value="1"/>
</dbReference>
<dbReference type="Gene3D" id="3.40.390.10">
    <property type="entry name" value="Collagenase (Catalytic Domain)"/>
    <property type="match status" value="1"/>
</dbReference>
<evidence type="ECO:0000313" key="10">
    <source>
        <dbReference type="Proteomes" id="UP000249375"/>
    </source>
</evidence>
<dbReference type="GO" id="GO:0046872">
    <property type="term" value="F:metal ion binding"/>
    <property type="evidence" value="ECO:0007669"/>
    <property type="project" value="UniProtKB-UniRule"/>
</dbReference>
<evidence type="ECO:0000256" key="2">
    <source>
        <dbReference type="ARBA" id="ARBA00022670"/>
    </source>
</evidence>
<dbReference type="InterPro" id="IPR045090">
    <property type="entry name" value="Pept_M3A_M3B"/>
</dbReference>
<evidence type="ECO:0000256" key="5">
    <source>
        <dbReference type="ARBA" id="ARBA00022833"/>
    </source>
</evidence>
<dbReference type="PANTHER" id="PTHR43660">
    <property type="entry name" value="DIPEPTIDYL CARBOXYPEPTIDASE"/>
    <property type="match status" value="1"/>
</dbReference>
<keyword evidence="10" id="KW-1185">Reference proteome</keyword>
<evidence type="ECO:0000313" key="9">
    <source>
        <dbReference type="EMBL" id="QFQ12040.1"/>
    </source>
</evidence>
<dbReference type="GO" id="GO:0004180">
    <property type="term" value="F:carboxypeptidase activity"/>
    <property type="evidence" value="ECO:0007669"/>
    <property type="project" value="TreeGrafter"/>
</dbReference>
<keyword evidence="6 7" id="KW-0482">Metalloprotease</keyword>
<feature type="domain" description="Peptidase M3A/M3B catalytic" evidence="8">
    <location>
        <begin position="224"/>
        <end position="674"/>
    </location>
</feature>
<keyword evidence="4 7" id="KW-0378">Hydrolase</keyword>
<dbReference type="RefSeq" id="WP_111899366.1">
    <property type="nucleotide sequence ID" value="NZ_CP033459.1"/>
</dbReference>
<dbReference type="PANTHER" id="PTHR43660:SF1">
    <property type="entry name" value="DIPEPTIDYL CARBOXYPEPTIDASE"/>
    <property type="match status" value="1"/>
</dbReference>
<dbReference type="Gene3D" id="1.20.1050.40">
    <property type="entry name" value="Endopeptidase. Chain P, domain 1"/>
    <property type="match status" value="1"/>
</dbReference>
<accession>A0A5P8E560</accession>
<sequence>MNNPFSEKYNTLHETIPFGKIKMQHFEPAVLEGIKKEKEEEDNIANNPEQPTFENTILAIDRKGEMLSRVLAVMYNLMSAETCDELDELAQKMTPIISQHNSDFILNERIFKRVKAVYDAKPDLSEEDAMLLEKTYEAFEQNGANLEEKDKARFRELREELSKTTLKFSQNHLKETNAYELHLTDAKDVDGLPESQLEQAAQCANEKGMTGWVFTLKAPSYAPFMQYAKNRELRKQMYMAYNTQCTHRNEYNNYETVAKIVNLRRELAQLLGHNTYAEHVLQRRMAEKPENVYNLFRQLEQNYHQPALKEVEAVEAMAKEMEGNDFQLMPWDFAYYSHKLQLKKYDLDAEMLRPYFPLEKVKKGIFQLANRLYGITFRENPDIEVYHKDVVAYEVFDADGTFLAVFYADFFPRKGKQSGAWMTNYAEQWVDDEGKDHRPIVSIVTNFTPPAAERPSLLTLGEVETFLHEFGHALHGIFSKTKRQTLSGTNVYWDFVELPSQFMENYAIEKDFLNTFAEHYETHEPLPDELVKKIIDSRNFNVAYACMRQLSFGVLDMAYYDRKEPFCEDVRTFEHQAWSKVQILPQVDEACMSVQFGHIMSGGYAAGYYSYKWAEVLDADAFGLFKESGIFDRDTAQKFRTCILSKGATSHPMKLYEDFRGRKPTIDALLKRNGIKE</sequence>
<dbReference type="InterPro" id="IPR001567">
    <property type="entry name" value="Pept_M3A_M3B_dom"/>
</dbReference>
<dbReference type="GO" id="GO:0004222">
    <property type="term" value="F:metalloendopeptidase activity"/>
    <property type="evidence" value="ECO:0007669"/>
    <property type="project" value="InterPro"/>
</dbReference>
<proteinExistence type="inferred from homology"/>
<dbReference type="InterPro" id="IPR034005">
    <property type="entry name" value="M3A_DCP"/>
</dbReference>
<dbReference type="KEGG" id="alq:C7Y71_002830"/>
<comment type="similarity">
    <text evidence="1 7">Belongs to the peptidase M3 family.</text>
</comment>
<gene>
    <name evidence="9" type="ORF">C7Y71_002830</name>
</gene>
<dbReference type="EMBL" id="CP033459">
    <property type="protein sequence ID" value="QFQ12040.1"/>
    <property type="molecule type" value="Genomic_DNA"/>
</dbReference>
<comment type="cofactor">
    <cofactor evidence="7">
        <name>Zn(2+)</name>
        <dbReference type="ChEBI" id="CHEBI:29105"/>
    </cofactor>
    <text evidence="7">Binds 1 zinc ion.</text>
</comment>
<dbReference type="GO" id="GO:0006508">
    <property type="term" value="P:proteolysis"/>
    <property type="evidence" value="ECO:0007669"/>
    <property type="project" value="UniProtKB-KW"/>
</dbReference>
<dbReference type="OrthoDB" id="9773538at2"/>
<dbReference type="AlphaFoldDB" id="A0A5P8E560"/>
<organism evidence="9 10">
    <name type="scientific">Pseudoprevotella muciniphila</name>
    <dbReference type="NCBI Taxonomy" id="2133944"/>
    <lineage>
        <taxon>Bacteria</taxon>
        <taxon>Pseudomonadati</taxon>
        <taxon>Bacteroidota</taxon>
        <taxon>Bacteroidia</taxon>
        <taxon>Bacteroidales</taxon>
        <taxon>Prevotellaceae</taxon>
        <taxon>Pseudoprevotella</taxon>
    </lineage>
</organism>
<dbReference type="InterPro" id="IPR024080">
    <property type="entry name" value="Neurolysin/TOP_N"/>
</dbReference>
<evidence type="ECO:0000256" key="4">
    <source>
        <dbReference type="ARBA" id="ARBA00022801"/>
    </source>
</evidence>
<evidence type="ECO:0000256" key="1">
    <source>
        <dbReference type="ARBA" id="ARBA00006040"/>
    </source>
</evidence>
<name>A0A5P8E560_9BACT</name>
<dbReference type="CDD" id="cd06456">
    <property type="entry name" value="M3A_DCP"/>
    <property type="match status" value="1"/>
</dbReference>
<dbReference type="InterPro" id="IPR024077">
    <property type="entry name" value="Neurolysin/TOP_dom2"/>
</dbReference>
<keyword evidence="5 7" id="KW-0862">Zinc</keyword>